<dbReference type="Proteomes" id="UP000184286">
    <property type="component" value="Unassembled WGS sequence"/>
</dbReference>
<accession>A0A1V6ML02</accession>
<name>A0A1V6ML02_9ACTN</name>
<evidence type="ECO:0000313" key="2">
    <source>
        <dbReference type="EMBL" id="OQD53046.1"/>
    </source>
</evidence>
<evidence type="ECO:0008006" key="4">
    <source>
        <dbReference type="Google" id="ProtNLM"/>
    </source>
</evidence>
<organism evidence="2 3">
    <name type="scientific">Streptomyces phaeoluteigriseus</name>
    <dbReference type="NCBI Taxonomy" id="114686"/>
    <lineage>
        <taxon>Bacteria</taxon>
        <taxon>Bacillati</taxon>
        <taxon>Actinomycetota</taxon>
        <taxon>Actinomycetes</taxon>
        <taxon>Kitasatosporales</taxon>
        <taxon>Streptomycetaceae</taxon>
        <taxon>Streptomyces</taxon>
        <taxon>Streptomyces aurantiacus group</taxon>
    </lineage>
</organism>
<dbReference type="AlphaFoldDB" id="A0A1V6ML02"/>
<keyword evidence="1" id="KW-0732">Signal</keyword>
<dbReference type="OrthoDB" id="4329904at2"/>
<sequence length="153" mass="16244">MRGLVKGLGVTAAAIGAMIFASGPASADVIWQPWVAPSDYVCFNSKTHDKSDYVAFQTCIVHGSGRNLQAVLIVSNTSDKKITIYGQVFAGWDSSGDYSYCRLSDLSPGARTSCFGATSTGKVGANTAYSYLYMNGQSSDDATQSNVVTYYLS</sequence>
<gene>
    <name evidence="2" type="ORF">BM536_034105</name>
</gene>
<reference evidence="3" key="1">
    <citation type="submission" date="2016-11" db="EMBL/GenBank/DDBJ databases">
        <authorList>
            <person name="Schniete J.K."/>
            <person name="Salih T."/>
            <person name="Algora Gallardo L."/>
            <person name="Martinez Fernandez S."/>
            <person name="Herron P.R."/>
        </authorList>
    </citation>
    <scope>NUCLEOTIDE SEQUENCE [LARGE SCALE GENOMIC DNA]</scope>
    <source>
        <strain evidence="3">DSM 41896</strain>
    </source>
</reference>
<dbReference type="EMBL" id="MPOH02000019">
    <property type="protein sequence ID" value="OQD53046.1"/>
    <property type="molecule type" value="Genomic_DNA"/>
</dbReference>
<feature type="chain" id="PRO_5012867571" description="Secreted protein" evidence="1">
    <location>
        <begin position="28"/>
        <end position="153"/>
    </location>
</feature>
<feature type="signal peptide" evidence="1">
    <location>
        <begin position="1"/>
        <end position="27"/>
    </location>
</feature>
<evidence type="ECO:0000313" key="3">
    <source>
        <dbReference type="Proteomes" id="UP000184286"/>
    </source>
</evidence>
<protein>
    <recommendedName>
        <fullName evidence="4">Secreted protein</fullName>
    </recommendedName>
</protein>
<evidence type="ECO:0000256" key="1">
    <source>
        <dbReference type="SAM" id="SignalP"/>
    </source>
</evidence>
<proteinExistence type="predicted"/>
<reference evidence="2 3" key="2">
    <citation type="submission" date="2017-02" db="EMBL/GenBank/DDBJ databases">
        <title>Draft genome sequence of Streptomyces phaeoluteigriseus type strain DSM41896.</title>
        <authorList>
            <person name="Salih T.S."/>
            <person name="Algora Gallardo L."/>
            <person name="Melo Santos T."/>
            <person name="Filgueira Martinez S."/>
            <person name="Herron P.R."/>
        </authorList>
    </citation>
    <scope>NUCLEOTIDE SEQUENCE [LARGE SCALE GENOMIC DNA]</scope>
    <source>
        <strain evidence="2 3">DSM 41896</strain>
    </source>
</reference>
<comment type="caution">
    <text evidence="2">The sequence shown here is derived from an EMBL/GenBank/DDBJ whole genome shotgun (WGS) entry which is preliminary data.</text>
</comment>
<dbReference type="RefSeq" id="WP_143651027.1">
    <property type="nucleotide sequence ID" value="NZ_MPOH02000019.1"/>
</dbReference>